<keyword evidence="5 11" id="KW-0479">Metal-binding</keyword>
<dbReference type="SUPFAM" id="SSF53613">
    <property type="entry name" value="Ribokinase-like"/>
    <property type="match status" value="1"/>
</dbReference>
<keyword evidence="8 11" id="KW-0067">ATP-binding</keyword>
<evidence type="ECO:0000256" key="6">
    <source>
        <dbReference type="ARBA" id="ARBA00022741"/>
    </source>
</evidence>
<evidence type="ECO:0000256" key="11">
    <source>
        <dbReference type="HAMAP-Rule" id="MF_00228"/>
    </source>
</evidence>
<evidence type="ECO:0000256" key="2">
    <source>
        <dbReference type="ARBA" id="ARBA00001946"/>
    </source>
</evidence>
<dbReference type="HAMAP" id="MF_00228">
    <property type="entry name" value="Thz_kinase"/>
    <property type="match status" value="1"/>
</dbReference>
<evidence type="ECO:0000313" key="12">
    <source>
        <dbReference type="EMBL" id="PRY79330.1"/>
    </source>
</evidence>
<dbReference type="PIRSF" id="PIRSF000513">
    <property type="entry name" value="Thz_kinase"/>
    <property type="match status" value="1"/>
</dbReference>
<organism evidence="12 13">
    <name type="scientific">Alkalibacterium olivapovliticus</name>
    <dbReference type="NCBI Taxonomy" id="99907"/>
    <lineage>
        <taxon>Bacteria</taxon>
        <taxon>Bacillati</taxon>
        <taxon>Bacillota</taxon>
        <taxon>Bacilli</taxon>
        <taxon>Lactobacillales</taxon>
        <taxon>Carnobacteriaceae</taxon>
        <taxon>Alkalibacterium</taxon>
    </lineage>
</organism>
<dbReference type="Gene3D" id="3.40.1190.20">
    <property type="match status" value="1"/>
</dbReference>
<proteinExistence type="inferred from homology"/>
<comment type="pathway">
    <text evidence="3 11">Cofactor biosynthesis; thiamine diphosphate biosynthesis; 4-methyl-5-(2-phosphoethyl)-thiazole from 5-(2-hydroxyethyl)-4-methylthiazole: step 1/1.</text>
</comment>
<protein>
    <recommendedName>
        <fullName evidence="11">Hydroxyethylthiazole kinase</fullName>
        <ecNumber evidence="11">2.7.1.50</ecNumber>
    </recommendedName>
    <alternativeName>
        <fullName evidence="11">4-methyl-5-beta-hydroxyethylthiazole kinase</fullName>
        <shortName evidence="11">TH kinase</shortName>
        <shortName evidence="11">Thz kinase</shortName>
    </alternativeName>
</protein>
<dbReference type="GO" id="GO:0000287">
    <property type="term" value="F:magnesium ion binding"/>
    <property type="evidence" value="ECO:0007669"/>
    <property type="project" value="UniProtKB-UniRule"/>
</dbReference>
<evidence type="ECO:0000256" key="1">
    <source>
        <dbReference type="ARBA" id="ARBA00001771"/>
    </source>
</evidence>
<feature type="binding site" evidence="11">
    <location>
        <position position="42"/>
    </location>
    <ligand>
        <name>substrate</name>
    </ligand>
</feature>
<dbReference type="NCBIfam" id="NF006830">
    <property type="entry name" value="PRK09355.1"/>
    <property type="match status" value="1"/>
</dbReference>
<dbReference type="EC" id="2.7.1.50" evidence="11"/>
<evidence type="ECO:0000313" key="13">
    <source>
        <dbReference type="Proteomes" id="UP000238205"/>
    </source>
</evidence>
<accession>A0A2T0W2C1</accession>
<keyword evidence="9 11" id="KW-0460">Magnesium</keyword>
<comment type="similarity">
    <text evidence="11">Belongs to the Thz kinase family.</text>
</comment>
<feature type="binding site" evidence="11">
    <location>
        <position position="164"/>
    </location>
    <ligand>
        <name>ATP</name>
        <dbReference type="ChEBI" id="CHEBI:30616"/>
    </ligand>
</feature>
<dbReference type="AlphaFoldDB" id="A0A2T0W2C1"/>
<evidence type="ECO:0000256" key="7">
    <source>
        <dbReference type="ARBA" id="ARBA00022777"/>
    </source>
</evidence>
<dbReference type="UniPathway" id="UPA00060">
    <property type="reaction ID" value="UER00139"/>
</dbReference>
<dbReference type="Proteomes" id="UP000238205">
    <property type="component" value="Unassembled WGS sequence"/>
</dbReference>
<reference evidence="12 13" key="1">
    <citation type="submission" date="2018-03" db="EMBL/GenBank/DDBJ databases">
        <title>Genomic Encyclopedia of Archaeal and Bacterial Type Strains, Phase II (KMG-II): from individual species to whole genera.</title>
        <authorList>
            <person name="Goeker M."/>
        </authorList>
    </citation>
    <scope>NUCLEOTIDE SEQUENCE [LARGE SCALE GENOMIC DNA]</scope>
    <source>
        <strain evidence="12 13">DSM 13175</strain>
    </source>
</reference>
<keyword evidence="10 11" id="KW-0784">Thiamine biosynthesis</keyword>
<comment type="catalytic activity">
    <reaction evidence="1 11">
        <text>5-(2-hydroxyethyl)-4-methylthiazole + ATP = 4-methyl-5-(2-phosphooxyethyl)-thiazole + ADP + H(+)</text>
        <dbReference type="Rhea" id="RHEA:24212"/>
        <dbReference type="ChEBI" id="CHEBI:15378"/>
        <dbReference type="ChEBI" id="CHEBI:17957"/>
        <dbReference type="ChEBI" id="CHEBI:30616"/>
        <dbReference type="ChEBI" id="CHEBI:58296"/>
        <dbReference type="ChEBI" id="CHEBI:456216"/>
        <dbReference type="EC" id="2.7.1.50"/>
    </reaction>
</comment>
<dbReference type="InterPro" id="IPR000417">
    <property type="entry name" value="Hyethyz_kinase"/>
</dbReference>
<keyword evidence="6 11" id="KW-0547">Nucleotide-binding</keyword>
<evidence type="ECO:0000256" key="5">
    <source>
        <dbReference type="ARBA" id="ARBA00022723"/>
    </source>
</evidence>
<gene>
    <name evidence="11" type="primary">thiM</name>
    <name evidence="12" type="ORF">CLV38_12311</name>
</gene>
<comment type="caution">
    <text evidence="12">The sequence shown here is derived from an EMBL/GenBank/DDBJ whole genome shotgun (WGS) entry which is preliminary data.</text>
</comment>
<dbReference type="GO" id="GO:0004417">
    <property type="term" value="F:hydroxyethylthiazole kinase activity"/>
    <property type="evidence" value="ECO:0007669"/>
    <property type="project" value="UniProtKB-UniRule"/>
</dbReference>
<keyword evidence="7 11" id="KW-0418">Kinase</keyword>
<dbReference type="RefSeq" id="WP_106195143.1">
    <property type="nucleotide sequence ID" value="NZ_PVTO01000023.1"/>
</dbReference>
<feature type="binding site" evidence="11">
    <location>
        <position position="191"/>
    </location>
    <ligand>
        <name>substrate</name>
    </ligand>
</feature>
<dbReference type="OrthoDB" id="9778146at2"/>
<dbReference type="CDD" id="cd01170">
    <property type="entry name" value="THZ_kinase"/>
    <property type="match status" value="1"/>
</dbReference>
<dbReference type="NCBIfam" id="TIGR00694">
    <property type="entry name" value="thiM"/>
    <property type="match status" value="1"/>
</dbReference>
<evidence type="ECO:0000256" key="3">
    <source>
        <dbReference type="ARBA" id="ARBA00004868"/>
    </source>
</evidence>
<dbReference type="Pfam" id="PF02110">
    <property type="entry name" value="HK"/>
    <property type="match status" value="1"/>
</dbReference>
<sequence>MDLNHPIQNIRKMNPLIHNITNLVVANDVANTLLAIGASPIMALAVEEVEEVVTLADAVVLNLGTPTPQRIDSLLAAGKKANDLNVPVIFDPVGVGATHFRQTAAQQLLESVDFSVIRGNTAEIASLIGVHRQSKGVDALDSEELPVDIAERCARDLNCIVAISGVVDIVSDGHATYSIHNGDSLLGRITGSGCMLSGIIGAFLSNMASTDWLTATVKAHCAFGIAAEKAVASGVSGPGTFRAGLIDALADLTDDELTHNHRMEKINV</sequence>
<comment type="function">
    <text evidence="11">Catalyzes the phosphorylation of the hydroxyl group of 4-methyl-5-beta-hydroxyethylthiazole (THZ).</text>
</comment>
<dbReference type="GO" id="GO:0009229">
    <property type="term" value="P:thiamine diphosphate biosynthetic process"/>
    <property type="evidence" value="ECO:0007669"/>
    <property type="project" value="UniProtKB-UniRule"/>
</dbReference>
<dbReference type="EMBL" id="PVTO01000023">
    <property type="protein sequence ID" value="PRY79330.1"/>
    <property type="molecule type" value="Genomic_DNA"/>
</dbReference>
<evidence type="ECO:0000256" key="8">
    <source>
        <dbReference type="ARBA" id="ARBA00022840"/>
    </source>
</evidence>
<evidence type="ECO:0000256" key="10">
    <source>
        <dbReference type="ARBA" id="ARBA00022977"/>
    </source>
</evidence>
<keyword evidence="4 11" id="KW-0808">Transferase</keyword>
<name>A0A2T0W2C1_9LACT</name>
<comment type="cofactor">
    <cofactor evidence="2 11">
        <name>Mg(2+)</name>
        <dbReference type="ChEBI" id="CHEBI:18420"/>
    </cofactor>
</comment>
<keyword evidence="13" id="KW-1185">Reference proteome</keyword>
<dbReference type="GO" id="GO:0009228">
    <property type="term" value="P:thiamine biosynthetic process"/>
    <property type="evidence" value="ECO:0007669"/>
    <property type="project" value="UniProtKB-KW"/>
</dbReference>
<feature type="binding site" evidence="11">
    <location>
        <position position="118"/>
    </location>
    <ligand>
        <name>ATP</name>
        <dbReference type="ChEBI" id="CHEBI:30616"/>
    </ligand>
</feature>
<dbReference type="InterPro" id="IPR029056">
    <property type="entry name" value="Ribokinase-like"/>
</dbReference>
<dbReference type="GO" id="GO:0005524">
    <property type="term" value="F:ATP binding"/>
    <property type="evidence" value="ECO:0007669"/>
    <property type="project" value="UniProtKB-UniRule"/>
</dbReference>
<evidence type="ECO:0000256" key="9">
    <source>
        <dbReference type="ARBA" id="ARBA00022842"/>
    </source>
</evidence>
<evidence type="ECO:0000256" key="4">
    <source>
        <dbReference type="ARBA" id="ARBA00022679"/>
    </source>
</evidence>
<dbReference type="PRINTS" id="PR01099">
    <property type="entry name" value="HYETHTZKNASE"/>
</dbReference>